<dbReference type="SUPFAM" id="SSF53822">
    <property type="entry name" value="Periplasmic binding protein-like I"/>
    <property type="match status" value="1"/>
</dbReference>
<dbReference type="PANTHER" id="PTHR30483:SF6">
    <property type="entry name" value="PERIPLASMIC BINDING PROTEIN OF ABC TRANSPORTER FOR NATURAL AMINO ACIDS"/>
    <property type="match status" value="1"/>
</dbReference>
<evidence type="ECO:0000256" key="1">
    <source>
        <dbReference type="ARBA" id="ARBA00010062"/>
    </source>
</evidence>
<keyword evidence="7" id="KW-1185">Reference proteome</keyword>
<dbReference type="GO" id="GO:0006865">
    <property type="term" value="P:amino acid transport"/>
    <property type="evidence" value="ECO:0007669"/>
    <property type="project" value="UniProtKB-KW"/>
</dbReference>
<organism evidence="6 7">
    <name type="scientific">Acidiphilium acidophilum</name>
    <name type="common">Thiobacillus acidophilus</name>
    <dbReference type="NCBI Taxonomy" id="76588"/>
    <lineage>
        <taxon>Bacteria</taxon>
        <taxon>Pseudomonadati</taxon>
        <taxon>Pseudomonadota</taxon>
        <taxon>Alphaproteobacteria</taxon>
        <taxon>Acetobacterales</taxon>
        <taxon>Acidocellaceae</taxon>
        <taxon>Acidiphilium</taxon>
    </lineage>
</organism>
<dbReference type="Gene3D" id="3.40.50.2300">
    <property type="match status" value="2"/>
</dbReference>
<dbReference type="RefSeq" id="WP_319613414.1">
    <property type="nucleotide sequence ID" value="NZ_JAWXYB010000018.1"/>
</dbReference>
<gene>
    <name evidence="6" type="ORF">SIL87_06795</name>
</gene>
<keyword evidence="2 4" id="KW-0732">Signal</keyword>
<feature type="signal peptide" evidence="4">
    <location>
        <begin position="1"/>
        <end position="26"/>
    </location>
</feature>
<reference evidence="6 7" key="1">
    <citation type="submission" date="2023-11" db="EMBL/GenBank/DDBJ databases">
        <title>MicrobeMod: A computational toolkit for identifying prokaryotic methylation and restriction-modification with nanopore sequencing.</title>
        <authorList>
            <person name="Crits-Christoph A."/>
            <person name="Kang S.C."/>
            <person name="Lee H."/>
            <person name="Ostrov N."/>
        </authorList>
    </citation>
    <scope>NUCLEOTIDE SEQUENCE [LARGE SCALE GENOMIC DNA]</scope>
    <source>
        <strain evidence="6 7">DSMZ 700</strain>
    </source>
</reference>
<dbReference type="EMBL" id="JAWXYB010000018">
    <property type="protein sequence ID" value="MDX5930469.1"/>
    <property type="molecule type" value="Genomic_DNA"/>
</dbReference>
<feature type="chain" id="PRO_5043510857" evidence="4">
    <location>
        <begin position="27"/>
        <end position="412"/>
    </location>
</feature>
<keyword evidence="3" id="KW-0813">Transport</keyword>
<evidence type="ECO:0000256" key="2">
    <source>
        <dbReference type="ARBA" id="ARBA00022729"/>
    </source>
</evidence>
<dbReference type="CDD" id="cd06345">
    <property type="entry name" value="PBP1_ABC_ligand_binding-like"/>
    <property type="match status" value="1"/>
</dbReference>
<proteinExistence type="inferred from homology"/>
<dbReference type="InterPro" id="IPR028081">
    <property type="entry name" value="Leu-bd"/>
</dbReference>
<dbReference type="InterPro" id="IPR028082">
    <property type="entry name" value="Peripla_BP_I"/>
</dbReference>
<dbReference type="AlphaFoldDB" id="A0AAW9DPI6"/>
<keyword evidence="3" id="KW-0029">Amino-acid transport</keyword>
<evidence type="ECO:0000313" key="6">
    <source>
        <dbReference type="EMBL" id="MDX5930469.1"/>
    </source>
</evidence>
<evidence type="ECO:0000256" key="3">
    <source>
        <dbReference type="ARBA" id="ARBA00022970"/>
    </source>
</evidence>
<comment type="caution">
    <text evidence="6">The sequence shown here is derived from an EMBL/GenBank/DDBJ whole genome shotgun (WGS) entry which is preliminary data.</text>
</comment>
<accession>A0AAW9DPI6</accession>
<evidence type="ECO:0000256" key="4">
    <source>
        <dbReference type="SAM" id="SignalP"/>
    </source>
</evidence>
<comment type="similarity">
    <text evidence="1">Belongs to the leucine-binding protein family.</text>
</comment>
<name>A0AAW9DPI6_ACIAO</name>
<feature type="domain" description="Leucine-binding protein" evidence="5">
    <location>
        <begin position="40"/>
        <end position="368"/>
    </location>
</feature>
<dbReference type="Proteomes" id="UP001279553">
    <property type="component" value="Unassembled WGS sequence"/>
</dbReference>
<sequence>MSKGNNRLLVAACGVSAILSLAAAHAAPPITIGITTELGTIPGKAIANGATLAAEQINAKGGIDGRRIKLLIEDDHLSTTDAIRSFQRMVKQDHAVAVVGTFVSEVALALEPWAARLHEPYMITGAAANELSEYVHADYKARQYIFHAYLPAADLAQAVCDASKDTLVDQLHMTTAVVMSEDAAWTKPLDAGYDQCLPKIGLKVLDNIRFAPNTSDFTPIFQKIESLHPNVIIAGWAHVGVQPTVQWAEQKVPIALAGINAQSGSSVFWKATNGATDGVITGNTSAPGVAITPKTLPFTDAYQKKFGISPAYSAYSTYDAIYALKDAIERAKSTKPLAIVDALDKTDMVGTQGRIAFNGPDSKFTHALKYGPKYVTGVAIQWQNGQQKCIWPLNLANAKPVFPPFVKLPGKS</sequence>
<dbReference type="InterPro" id="IPR051010">
    <property type="entry name" value="BCAA_transport"/>
</dbReference>
<dbReference type="PANTHER" id="PTHR30483">
    <property type="entry name" value="LEUCINE-SPECIFIC-BINDING PROTEIN"/>
    <property type="match status" value="1"/>
</dbReference>
<protein>
    <submittedName>
        <fullName evidence="6">ABC transporter substrate-binding protein</fullName>
    </submittedName>
</protein>
<evidence type="ECO:0000259" key="5">
    <source>
        <dbReference type="Pfam" id="PF13458"/>
    </source>
</evidence>
<evidence type="ECO:0000313" key="7">
    <source>
        <dbReference type="Proteomes" id="UP001279553"/>
    </source>
</evidence>
<dbReference type="Pfam" id="PF13458">
    <property type="entry name" value="Peripla_BP_6"/>
    <property type="match status" value="1"/>
</dbReference>